<name>S7PYF3_GLOTA</name>
<keyword evidence="3" id="KW-1185">Reference proteome</keyword>
<dbReference type="Proteomes" id="UP000030669">
    <property type="component" value="Unassembled WGS sequence"/>
</dbReference>
<dbReference type="GeneID" id="19302506"/>
<evidence type="ECO:0000256" key="1">
    <source>
        <dbReference type="SAM" id="MobiDB-lite"/>
    </source>
</evidence>
<accession>S7PYF3</accession>
<organism evidence="2 3">
    <name type="scientific">Gloeophyllum trabeum (strain ATCC 11539 / FP-39264 / Madison 617)</name>
    <name type="common">Brown rot fungus</name>
    <dbReference type="NCBI Taxonomy" id="670483"/>
    <lineage>
        <taxon>Eukaryota</taxon>
        <taxon>Fungi</taxon>
        <taxon>Dikarya</taxon>
        <taxon>Basidiomycota</taxon>
        <taxon>Agaricomycotina</taxon>
        <taxon>Agaricomycetes</taxon>
        <taxon>Gloeophyllales</taxon>
        <taxon>Gloeophyllaceae</taxon>
        <taxon>Gloeophyllum</taxon>
    </lineage>
</organism>
<dbReference type="RefSeq" id="XP_007869534.1">
    <property type="nucleotide sequence ID" value="XM_007871343.1"/>
</dbReference>
<dbReference type="HOGENOM" id="CLU_1147295_0_0_1"/>
<dbReference type="AlphaFoldDB" id="S7PYF3"/>
<evidence type="ECO:0000313" key="3">
    <source>
        <dbReference type="Proteomes" id="UP000030669"/>
    </source>
</evidence>
<sequence length="242" mass="26685">MSSASSRDPERLQEEGARQHRAQVQCAPSQQPLLHVYIKIGASRPHEELRPSMACKRRCPGPASRSSQTLARLRERHPEGQEQRVLDPQTCAPELHSLKMREGRRMDAKAAYTILSKLAWARHPEVDWSGVTVPVFKPLCPLALAQALPSLAGRRGSSLLTICIIHVIQPVPSCSSSERTPYAKYPGLAFCSFPPSRPALAHTEGQALPAACIKAWPNRTIPMRTSPCPRRHAKTTGDGERS</sequence>
<reference evidence="2 3" key="1">
    <citation type="journal article" date="2012" name="Science">
        <title>The Paleozoic origin of enzymatic lignin decomposition reconstructed from 31 fungal genomes.</title>
        <authorList>
            <person name="Floudas D."/>
            <person name="Binder M."/>
            <person name="Riley R."/>
            <person name="Barry K."/>
            <person name="Blanchette R.A."/>
            <person name="Henrissat B."/>
            <person name="Martinez A.T."/>
            <person name="Otillar R."/>
            <person name="Spatafora J.W."/>
            <person name="Yadav J.S."/>
            <person name="Aerts A."/>
            <person name="Benoit I."/>
            <person name="Boyd A."/>
            <person name="Carlson A."/>
            <person name="Copeland A."/>
            <person name="Coutinho P.M."/>
            <person name="de Vries R.P."/>
            <person name="Ferreira P."/>
            <person name="Findley K."/>
            <person name="Foster B."/>
            <person name="Gaskell J."/>
            <person name="Glotzer D."/>
            <person name="Gorecki P."/>
            <person name="Heitman J."/>
            <person name="Hesse C."/>
            <person name="Hori C."/>
            <person name="Igarashi K."/>
            <person name="Jurgens J.A."/>
            <person name="Kallen N."/>
            <person name="Kersten P."/>
            <person name="Kohler A."/>
            <person name="Kuees U."/>
            <person name="Kumar T.K.A."/>
            <person name="Kuo A."/>
            <person name="LaButti K."/>
            <person name="Larrondo L.F."/>
            <person name="Lindquist E."/>
            <person name="Ling A."/>
            <person name="Lombard V."/>
            <person name="Lucas S."/>
            <person name="Lundell T."/>
            <person name="Martin R."/>
            <person name="McLaughlin D.J."/>
            <person name="Morgenstern I."/>
            <person name="Morin E."/>
            <person name="Murat C."/>
            <person name="Nagy L.G."/>
            <person name="Nolan M."/>
            <person name="Ohm R.A."/>
            <person name="Patyshakuliyeva A."/>
            <person name="Rokas A."/>
            <person name="Ruiz-Duenas F.J."/>
            <person name="Sabat G."/>
            <person name="Salamov A."/>
            <person name="Samejima M."/>
            <person name="Schmutz J."/>
            <person name="Slot J.C."/>
            <person name="St John F."/>
            <person name="Stenlid J."/>
            <person name="Sun H."/>
            <person name="Sun S."/>
            <person name="Syed K."/>
            <person name="Tsang A."/>
            <person name="Wiebenga A."/>
            <person name="Young D."/>
            <person name="Pisabarro A."/>
            <person name="Eastwood D.C."/>
            <person name="Martin F."/>
            <person name="Cullen D."/>
            <person name="Grigoriev I.V."/>
            <person name="Hibbett D.S."/>
        </authorList>
    </citation>
    <scope>NUCLEOTIDE SEQUENCE [LARGE SCALE GENOMIC DNA]</scope>
    <source>
        <strain evidence="2 3">ATCC 11539</strain>
    </source>
</reference>
<proteinExistence type="predicted"/>
<dbReference type="EMBL" id="KB469308">
    <property type="protein sequence ID" value="EPQ52382.1"/>
    <property type="molecule type" value="Genomic_DNA"/>
</dbReference>
<feature type="region of interest" description="Disordered" evidence="1">
    <location>
        <begin position="49"/>
        <end position="69"/>
    </location>
</feature>
<feature type="region of interest" description="Disordered" evidence="1">
    <location>
        <begin position="1"/>
        <end position="27"/>
    </location>
</feature>
<evidence type="ECO:0000313" key="2">
    <source>
        <dbReference type="EMBL" id="EPQ52382.1"/>
    </source>
</evidence>
<dbReference type="KEGG" id="gtr:GLOTRDRAFT_132494"/>
<gene>
    <name evidence="2" type="ORF">GLOTRDRAFT_132494</name>
</gene>
<protein>
    <submittedName>
        <fullName evidence="2">Uncharacterized protein</fullName>
    </submittedName>
</protein>
<feature type="compositionally biased region" description="Basic and acidic residues" evidence="1">
    <location>
        <begin position="7"/>
        <end position="18"/>
    </location>
</feature>